<dbReference type="PROSITE" id="PS00455">
    <property type="entry name" value="AMP_BINDING"/>
    <property type="match status" value="1"/>
</dbReference>
<evidence type="ECO:0000313" key="5">
    <source>
        <dbReference type="Proteomes" id="UP000031056"/>
    </source>
</evidence>
<dbReference type="InterPro" id="IPR020845">
    <property type="entry name" value="AMP-binding_CS"/>
</dbReference>
<comment type="caution">
    <text evidence="4">The sequence shown here is derived from an EMBL/GenBank/DDBJ whole genome shotgun (WGS) entry which is preliminary data.</text>
</comment>
<feature type="domain" description="AMP-dependent synthetase/ligase" evidence="3">
    <location>
        <begin position="58"/>
        <end position="465"/>
    </location>
</feature>
<dbReference type="Pfam" id="PF00501">
    <property type="entry name" value="AMP-binding"/>
    <property type="match status" value="1"/>
</dbReference>
<dbReference type="AlphaFoldDB" id="A0A0B2UF37"/>
<organism evidence="4 5">
    <name type="scientific">Ordospora colligata OC4</name>
    <dbReference type="NCBI Taxonomy" id="1354746"/>
    <lineage>
        <taxon>Eukaryota</taxon>
        <taxon>Fungi</taxon>
        <taxon>Fungi incertae sedis</taxon>
        <taxon>Microsporidia</taxon>
        <taxon>Ordosporidae</taxon>
        <taxon>Ordospora</taxon>
    </lineage>
</organism>
<accession>A0A0B2UF37</accession>
<reference evidence="4 5" key="1">
    <citation type="journal article" date="2014" name="MBio">
        <title>The Ordospora colligata genome; evolution of extreme reduction in microsporidia and host-to-parasite horizontal gene transfer.</title>
        <authorList>
            <person name="Pombert J.-F."/>
            <person name="Haag K.L."/>
            <person name="Beidas S."/>
            <person name="Ebert D."/>
            <person name="Keeling P.J."/>
        </authorList>
    </citation>
    <scope>NUCLEOTIDE SEQUENCE [LARGE SCALE GENOMIC DNA]</scope>
    <source>
        <strain evidence="4 5">OC4</strain>
    </source>
</reference>
<dbReference type="GO" id="GO:0004467">
    <property type="term" value="F:long-chain fatty acid-CoA ligase activity"/>
    <property type="evidence" value="ECO:0007669"/>
    <property type="project" value="TreeGrafter"/>
</dbReference>
<evidence type="ECO:0000256" key="1">
    <source>
        <dbReference type="ARBA" id="ARBA00022741"/>
    </source>
</evidence>
<dbReference type="HOGENOM" id="CLU_000022_45_4_1"/>
<dbReference type="STRING" id="1354746.A0A0B2UF37"/>
<dbReference type="FunCoup" id="A0A0B2UF37">
    <property type="interactions" value="47"/>
</dbReference>
<dbReference type="RefSeq" id="XP_014563718.1">
    <property type="nucleotide sequence ID" value="XM_014708232.1"/>
</dbReference>
<dbReference type="GO" id="GO:0005524">
    <property type="term" value="F:ATP binding"/>
    <property type="evidence" value="ECO:0007669"/>
    <property type="project" value="UniProtKB-KW"/>
</dbReference>
<keyword evidence="2" id="KW-0067">ATP-binding</keyword>
<keyword evidence="1" id="KW-0547">Nucleotide-binding</keyword>
<dbReference type="Gene3D" id="3.40.50.12780">
    <property type="entry name" value="N-terminal domain of ligase-like"/>
    <property type="match status" value="1"/>
</dbReference>
<dbReference type="PANTHER" id="PTHR43272:SF33">
    <property type="entry name" value="AMP-BINDING DOMAIN-CONTAINING PROTEIN-RELATED"/>
    <property type="match status" value="1"/>
</dbReference>
<sequence length="627" mass="71065">MRMTERVVVSEEGAFRHINYQKDVKCTPDGSRTILEVFLNRCNLLGEHAMMGTIVGSEVMYLTANEMKSKAENISSFLNGITKPGDMIGIYSPNRYEWIAAEMAGYMSGCVNVPLYSTFSPSAVQLVFEETGMKVIFVSADKAKLLLENVFLVSGGEQFHVIMMDKDEDVCEKLRRAGVNTNYFEDLANVEGTSNVEFYPKGEDLATVCYTSGTSGRPKGVMLTHSNFITSIAAFYRGSTKEELPSFVNDEGVYLSYLPLAHVMERLCMNISISAGLKVGFYRGDAKMLQMDFLTVKPAFIASVPRVLNLFKDRIETEIRKKNFLVRGIFKLALKYKIWKQRKGVMSSKFLDWMIFDKVSKQFGGEIRWILCGAAPLKPEVLYFIQAVFSCRVFQGYGQTENIGAGLLQPIDCNDYDNVGIPYPANEIKLEKMSPEFQQECDRRHPGMDVGEIMMRGDNITSGYYKRPNDTKALFGKDGWLRTGDIGMYDPTIGMFHIVGRIKDGFKTSQGEYIDPEKLENMYTDGNVIMDVCIPRRTDSDKIVAIVVCPDERRSEASILAHVKGIGEKLFWEKAVTKLEIPHNVVVIRKGFDSFERQEFLTPTSKKKRHEIEMYFSREIDEAFMTK</sequence>
<dbReference type="InterPro" id="IPR042099">
    <property type="entry name" value="ANL_N_sf"/>
</dbReference>
<proteinExistence type="predicted"/>
<name>A0A0B2UF37_9MICR</name>
<dbReference type="InParanoid" id="A0A0B2UF37"/>
<dbReference type="EMBL" id="JOKQ01000005">
    <property type="protein sequence ID" value="KHN69676.1"/>
    <property type="molecule type" value="Genomic_DNA"/>
</dbReference>
<evidence type="ECO:0000313" key="4">
    <source>
        <dbReference type="EMBL" id="KHN69676.1"/>
    </source>
</evidence>
<keyword evidence="5" id="KW-1185">Reference proteome</keyword>
<protein>
    <submittedName>
        <fullName evidence="4">Long-chain acyl-CoA synthetase</fullName>
    </submittedName>
</protein>
<dbReference type="GeneID" id="26261736"/>
<gene>
    <name evidence="4" type="ORF">M896_050830</name>
</gene>
<evidence type="ECO:0000259" key="3">
    <source>
        <dbReference type="Pfam" id="PF00501"/>
    </source>
</evidence>
<dbReference type="InterPro" id="IPR000873">
    <property type="entry name" value="AMP-dep_synth/lig_dom"/>
</dbReference>
<dbReference type="GO" id="GO:0016020">
    <property type="term" value="C:membrane"/>
    <property type="evidence" value="ECO:0007669"/>
    <property type="project" value="TreeGrafter"/>
</dbReference>
<evidence type="ECO:0000256" key="2">
    <source>
        <dbReference type="ARBA" id="ARBA00022840"/>
    </source>
</evidence>
<dbReference type="Proteomes" id="UP000031056">
    <property type="component" value="Unassembled WGS sequence"/>
</dbReference>
<dbReference type="SUPFAM" id="SSF56801">
    <property type="entry name" value="Acetyl-CoA synthetase-like"/>
    <property type="match status" value="1"/>
</dbReference>
<dbReference type="OrthoDB" id="1700726at2759"/>
<dbReference type="VEuPathDB" id="MicrosporidiaDB:M896_050830"/>
<dbReference type="PANTHER" id="PTHR43272">
    <property type="entry name" value="LONG-CHAIN-FATTY-ACID--COA LIGASE"/>
    <property type="match status" value="1"/>
</dbReference>
<dbReference type="GO" id="GO:0005783">
    <property type="term" value="C:endoplasmic reticulum"/>
    <property type="evidence" value="ECO:0007669"/>
    <property type="project" value="TreeGrafter"/>
</dbReference>